<organism evidence="1 2">
    <name type="scientific">Ooceraea biroi</name>
    <name type="common">Clonal raider ant</name>
    <name type="synonym">Cerapachys biroi</name>
    <dbReference type="NCBI Taxonomy" id="2015173"/>
    <lineage>
        <taxon>Eukaryota</taxon>
        <taxon>Metazoa</taxon>
        <taxon>Ecdysozoa</taxon>
        <taxon>Arthropoda</taxon>
        <taxon>Hexapoda</taxon>
        <taxon>Insecta</taxon>
        <taxon>Pterygota</taxon>
        <taxon>Neoptera</taxon>
        <taxon>Endopterygota</taxon>
        <taxon>Hymenoptera</taxon>
        <taxon>Apocrita</taxon>
        <taxon>Aculeata</taxon>
        <taxon>Formicoidea</taxon>
        <taxon>Formicidae</taxon>
        <taxon>Dorylinae</taxon>
        <taxon>Ooceraea</taxon>
    </lineage>
</organism>
<dbReference type="AlphaFoldDB" id="A0A026X4G6"/>
<dbReference type="EMBL" id="KK107013">
    <property type="protein sequence ID" value="EZA62926.1"/>
    <property type="molecule type" value="Genomic_DNA"/>
</dbReference>
<reference evidence="1 2" key="1">
    <citation type="journal article" date="2014" name="Curr. Biol.">
        <title>The genome of the clonal raider ant Cerapachys biroi.</title>
        <authorList>
            <person name="Oxley P.R."/>
            <person name="Ji L."/>
            <person name="Fetter-Pruneda I."/>
            <person name="McKenzie S.K."/>
            <person name="Li C."/>
            <person name="Hu H."/>
            <person name="Zhang G."/>
            <person name="Kronauer D.J."/>
        </authorList>
    </citation>
    <scope>NUCLEOTIDE SEQUENCE [LARGE SCALE GENOMIC DNA]</scope>
</reference>
<accession>A0A026X4G6</accession>
<protein>
    <submittedName>
        <fullName evidence="1">Uncharacterized protein</fullName>
    </submittedName>
</protein>
<dbReference type="Proteomes" id="UP000053097">
    <property type="component" value="Unassembled WGS sequence"/>
</dbReference>
<gene>
    <name evidence="1" type="ORF">X777_04635</name>
</gene>
<keyword evidence="2" id="KW-1185">Reference proteome</keyword>
<proteinExistence type="predicted"/>
<evidence type="ECO:0000313" key="2">
    <source>
        <dbReference type="Proteomes" id="UP000053097"/>
    </source>
</evidence>
<name>A0A026X4G6_OOCBI</name>
<evidence type="ECO:0000313" key="1">
    <source>
        <dbReference type="EMBL" id="EZA62926.1"/>
    </source>
</evidence>
<sequence>MSGATDDRGEDGAGSVISGETGLAHAGAIVYDEGGYFVVTHFAAALVSL</sequence>